<evidence type="ECO:0000313" key="2">
    <source>
        <dbReference type="Proteomes" id="UP001497472"/>
    </source>
</evidence>
<name>A0AAV1JX63_9NEOP</name>
<dbReference type="AlphaFoldDB" id="A0AAV1JX63"/>
<keyword evidence="2" id="KW-1185">Reference proteome</keyword>
<reference evidence="1 2" key="1">
    <citation type="submission" date="2023-11" db="EMBL/GenBank/DDBJ databases">
        <authorList>
            <person name="Okamura Y."/>
        </authorList>
    </citation>
    <scope>NUCLEOTIDE SEQUENCE [LARGE SCALE GENOMIC DNA]</scope>
</reference>
<evidence type="ECO:0000313" key="1">
    <source>
        <dbReference type="EMBL" id="CAK1554119.1"/>
    </source>
</evidence>
<sequence>MARLDSFFSTHIDSIKKQESGAAIQSDISIKFIINMIQIDTASGPALPEVAPKNIRKLADVRSRDESPIVSSTHFLTESSTGTVFDLKKNAVIVCSTRPYRIIPARPNNPKPRPNNDIRYVAMQVLLLLTIYATSTVSTPVDYPIKIDLPVYKEPGYQATSDVHLAAPLLPENHPGVDTVSNKVGPLSHKYDAAKSLLDYKTKLGYGTKVEGALLESEGFGSKALTTKENVQHVAAGFLQPKPIVDTIREEEKYGNDGDKFYSAGRAIVGGAEGFANFINSLLGVPGTIFNSITRAASEKLNNLGGKIVGL</sequence>
<proteinExistence type="predicted"/>
<accession>A0AAV1JX63</accession>
<gene>
    <name evidence="1" type="ORF">LNINA_LOCUS13056</name>
</gene>
<comment type="caution">
    <text evidence="1">The sequence shown here is derived from an EMBL/GenBank/DDBJ whole genome shotgun (WGS) entry which is preliminary data.</text>
</comment>
<protein>
    <submittedName>
        <fullName evidence="1">Uncharacterized protein</fullName>
    </submittedName>
</protein>
<organism evidence="1 2">
    <name type="scientific">Leptosia nina</name>
    <dbReference type="NCBI Taxonomy" id="320188"/>
    <lineage>
        <taxon>Eukaryota</taxon>
        <taxon>Metazoa</taxon>
        <taxon>Ecdysozoa</taxon>
        <taxon>Arthropoda</taxon>
        <taxon>Hexapoda</taxon>
        <taxon>Insecta</taxon>
        <taxon>Pterygota</taxon>
        <taxon>Neoptera</taxon>
        <taxon>Endopterygota</taxon>
        <taxon>Lepidoptera</taxon>
        <taxon>Glossata</taxon>
        <taxon>Ditrysia</taxon>
        <taxon>Papilionoidea</taxon>
        <taxon>Pieridae</taxon>
        <taxon>Pierinae</taxon>
        <taxon>Leptosia</taxon>
    </lineage>
</organism>
<dbReference type="Proteomes" id="UP001497472">
    <property type="component" value="Unassembled WGS sequence"/>
</dbReference>
<dbReference type="EMBL" id="CAVLEF010000265">
    <property type="protein sequence ID" value="CAK1554119.1"/>
    <property type="molecule type" value="Genomic_DNA"/>
</dbReference>